<dbReference type="InterPro" id="IPR003151">
    <property type="entry name" value="PIK-rel_kinase_FAT"/>
</dbReference>
<keyword evidence="4" id="KW-1185">Reference proteome</keyword>
<name>A0A3S2LN46_ORYJA</name>
<organism evidence="3 4">
    <name type="scientific">Oryzias javanicus</name>
    <name type="common">Javanese ricefish</name>
    <name type="synonym">Aplocheilus javanicus</name>
    <dbReference type="NCBI Taxonomy" id="123683"/>
    <lineage>
        <taxon>Eukaryota</taxon>
        <taxon>Metazoa</taxon>
        <taxon>Chordata</taxon>
        <taxon>Craniata</taxon>
        <taxon>Vertebrata</taxon>
        <taxon>Euteleostomi</taxon>
        <taxon>Actinopterygii</taxon>
        <taxon>Neopterygii</taxon>
        <taxon>Teleostei</taxon>
        <taxon>Neoteleostei</taxon>
        <taxon>Acanthomorphata</taxon>
        <taxon>Ovalentaria</taxon>
        <taxon>Atherinomorphae</taxon>
        <taxon>Beloniformes</taxon>
        <taxon>Adrianichthyidae</taxon>
        <taxon>Oryziinae</taxon>
        <taxon>Oryzias</taxon>
    </lineage>
</organism>
<evidence type="ECO:0000256" key="1">
    <source>
        <dbReference type="SAM" id="MobiDB-lite"/>
    </source>
</evidence>
<proteinExistence type="predicted"/>
<reference evidence="3 4" key="2">
    <citation type="submission" date="2019-01" db="EMBL/GenBank/DDBJ databases">
        <title>A chromosome length genome reference of the Java medaka (oryzias javanicus).</title>
        <authorList>
            <person name="Herpin A."/>
            <person name="Takehana Y."/>
            <person name="Naruse K."/>
            <person name="Ansai S."/>
            <person name="Kawaguchi M."/>
        </authorList>
    </citation>
    <scope>NUCLEOTIDE SEQUENCE [LARGE SCALE GENOMIC DNA]</scope>
    <source>
        <strain evidence="3">RS831</strain>
        <tissue evidence="3">Whole body</tissue>
    </source>
</reference>
<dbReference type="AlphaFoldDB" id="A0A3S2LN46"/>
<evidence type="ECO:0000313" key="3">
    <source>
        <dbReference type="EMBL" id="RVE57447.1"/>
    </source>
</evidence>
<accession>A0A3S2LN46</accession>
<protein>
    <recommendedName>
        <fullName evidence="2">PIK-related kinase FAT domain-containing protein</fullName>
    </recommendedName>
</protein>
<reference evidence="3 4" key="1">
    <citation type="submission" date="2018-11" db="EMBL/GenBank/DDBJ databases">
        <authorList>
            <person name="Lopez-Roques C."/>
            <person name="Donnadieu C."/>
            <person name="Bouchez O."/>
            <person name="Klopp C."/>
            <person name="Cabau C."/>
            <person name="Zahm M."/>
        </authorList>
    </citation>
    <scope>NUCLEOTIDE SEQUENCE [LARGE SCALE GENOMIC DNA]</scope>
    <source>
        <strain evidence="3">RS831</strain>
        <tissue evidence="3">Whole body</tissue>
    </source>
</reference>
<feature type="domain" description="PIK-related kinase FAT" evidence="2">
    <location>
        <begin position="87"/>
        <end position="189"/>
    </location>
</feature>
<feature type="region of interest" description="Disordered" evidence="1">
    <location>
        <begin position="1"/>
        <end position="23"/>
    </location>
</feature>
<dbReference type="OrthoDB" id="381190at2759"/>
<dbReference type="Pfam" id="PF02259">
    <property type="entry name" value="FAT"/>
    <property type="match status" value="1"/>
</dbReference>
<sequence>MWIKGLLTETQQQPTLSDPGAAKSRARFEDRLYEHLEWSAPPRLRAHELLGEEMIRADLEVGSTTPYGGVQSHTDQQSSTWGVGLGQLLLSMKKQDTATFYEKLKLVRTKQVVPLSAARTYQRGYEYIIRLHMLSELEHAFTELQMHQGGSTPSLSQLPPHWSDRLEMTQKSFRAKEPILALRRALLSLGPQVSISVSPPEEFPVSGQVSRYRLLPRQSCDVLEERSSSISCH</sequence>
<gene>
    <name evidence="3" type="ORF">OJAV_G00216420</name>
</gene>
<evidence type="ECO:0000259" key="2">
    <source>
        <dbReference type="Pfam" id="PF02259"/>
    </source>
</evidence>
<dbReference type="Proteomes" id="UP000283210">
    <property type="component" value="Chromosome 22"/>
</dbReference>
<evidence type="ECO:0000313" key="4">
    <source>
        <dbReference type="Proteomes" id="UP000283210"/>
    </source>
</evidence>
<dbReference type="EMBL" id="CM012458">
    <property type="protein sequence ID" value="RVE57447.1"/>
    <property type="molecule type" value="Genomic_DNA"/>
</dbReference>